<evidence type="ECO:0008006" key="7">
    <source>
        <dbReference type="Google" id="ProtNLM"/>
    </source>
</evidence>
<evidence type="ECO:0000256" key="2">
    <source>
        <dbReference type="ARBA" id="ARBA00023043"/>
    </source>
</evidence>
<dbReference type="EMBL" id="JACSDY010000014">
    <property type="protein sequence ID" value="KAF7409308.1"/>
    <property type="molecule type" value="Genomic_DNA"/>
</dbReference>
<keyword evidence="1" id="KW-0677">Repeat</keyword>
<dbReference type="PROSITE" id="PS50088">
    <property type="entry name" value="ANK_REPEAT"/>
    <property type="match status" value="2"/>
</dbReference>
<feature type="region of interest" description="Disordered" evidence="4">
    <location>
        <begin position="68"/>
        <end position="91"/>
    </location>
</feature>
<dbReference type="InterPro" id="IPR036770">
    <property type="entry name" value="Ankyrin_rpt-contain_sf"/>
</dbReference>
<gene>
    <name evidence="5" type="ORF">H0235_014160</name>
</gene>
<dbReference type="GO" id="GO:0051059">
    <property type="term" value="F:NF-kappaB binding"/>
    <property type="evidence" value="ECO:0007669"/>
    <property type="project" value="TreeGrafter"/>
</dbReference>
<dbReference type="PANTHER" id="PTHR46680:SF3">
    <property type="entry name" value="NF-KAPPA-B INHIBITOR CACTUS"/>
    <property type="match status" value="1"/>
</dbReference>
<evidence type="ECO:0000313" key="6">
    <source>
        <dbReference type="Proteomes" id="UP000600918"/>
    </source>
</evidence>
<organism evidence="5 6">
    <name type="scientific">Vespula pensylvanica</name>
    <name type="common">Western yellow jacket</name>
    <name type="synonym">Wasp</name>
    <dbReference type="NCBI Taxonomy" id="30213"/>
    <lineage>
        <taxon>Eukaryota</taxon>
        <taxon>Metazoa</taxon>
        <taxon>Ecdysozoa</taxon>
        <taxon>Arthropoda</taxon>
        <taxon>Hexapoda</taxon>
        <taxon>Insecta</taxon>
        <taxon>Pterygota</taxon>
        <taxon>Neoptera</taxon>
        <taxon>Endopterygota</taxon>
        <taxon>Hymenoptera</taxon>
        <taxon>Apocrita</taxon>
        <taxon>Aculeata</taxon>
        <taxon>Vespoidea</taxon>
        <taxon>Vespidae</taxon>
        <taxon>Vespinae</taxon>
        <taxon>Vespula</taxon>
    </lineage>
</organism>
<keyword evidence="2 3" id="KW-0040">ANK repeat</keyword>
<dbReference type="SUPFAM" id="SSF48403">
    <property type="entry name" value="Ankyrin repeat"/>
    <property type="match status" value="1"/>
</dbReference>
<keyword evidence="6" id="KW-1185">Reference proteome</keyword>
<feature type="repeat" description="ANK" evidence="3">
    <location>
        <begin position="250"/>
        <end position="282"/>
    </location>
</feature>
<evidence type="ECO:0000313" key="5">
    <source>
        <dbReference type="EMBL" id="KAF7409308.1"/>
    </source>
</evidence>
<dbReference type="Proteomes" id="UP000600918">
    <property type="component" value="Unassembled WGS sequence"/>
</dbReference>
<sequence>MAPHRFSSLTVLRAQASTLRLFNVYYYEQLCNMTSVDSGVETGNDSNDSLIVQHENLTSGQISCNTSSTTVASMNSSQNQGQENEQNTSRIGLGPAWSMDLSLPISSLCPGLGNYNCADISQNSGASTSGELVVYPSQGFRPPTNRCVSAKELRGIKVIPRKMRSLHFRTDQYYSGWKEFRETFLERKMRLAAYTNNIELMRRLLNTGVSPDSRDEQGRTPLHLASCRGFEAIVHLLLEHGADPNKRDIIGNTPLHLAAVTSKISVVTLLLKAGTNVHSLDKYGCSPLRIAQKKLRMLQEYGKPLQEDMLKIKEEVHNIIGMLMVYVQKQKDMSEQVETLSSFCSRLSLSNTSDQVQDDVKDLLANINSLSITN</sequence>
<dbReference type="PANTHER" id="PTHR46680">
    <property type="entry name" value="NF-KAPPA-B INHIBITOR ALPHA"/>
    <property type="match status" value="1"/>
</dbReference>
<dbReference type="InterPro" id="IPR051070">
    <property type="entry name" value="NF-kappa-B_inhibitor"/>
</dbReference>
<dbReference type="GO" id="GO:0071356">
    <property type="term" value="P:cellular response to tumor necrosis factor"/>
    <property type="evidence" value="ECO:0007669"/>
    <property type="project" value="TreeGrafter"/>
</dbReference>
<reference evidence="5" key="1">
    <citation type="journal article" date="2020" name="G3 (Bethesda)">
        <title>High-Quality Assemblies for Three Invasive Social Wasps from the &lt;i&gt;Vespula&lt;/i&gt; Genus.</title>
        <authorList>
            <person name="Harrop T.W.R."/>
            <person name="Guhlin J."/>
            <person name="McLaughlin G.M."/>
            <person name="Permina E."/>
            <person name="Stockwell P."/>
            <person name="Gilligan J."/>
            <person name="Le Lec M.F."/>
            <person name="Gruber M.A.M."/>
            <person name="Quinn O."/>
            <person name="Lovegrove M."/>
            <person name="Duncan E.J."/>
            <person name="Remnant E.J."/>
            <person name="Van Eeckhoven J."/>
            <person name="Graham B."/>
            <person name="Knapp R.A."/>
            <person name="Langford K.W."/>
            <person name="Kronenberg Z."/>
            <person name="Press M.O."/>
            <person name="Eacker S.M."/>
            <person name="Wilson-Rankin E.E."/>
            <person name="Purcell J."/>
            <person name="Lester P.J."/>
            <person name="Dearden P.K."/>
        </authorList>
    </citation>
    <scope>NUCLEOTIDE SEQUENCE</scope>
    <source>
        <strain evidence="5">Volc-1</strain>
    </source>
</reference>
<accession>A0A834NJ38</accession>
<protein>
    <recommendedName>
        <fullName evidence="7">Ankyrin repeat domain-containing protein 54</fullName>
    </recommendedName>
</protein>
<name>A0A834NJ38_VESPE</name>
<dbReference type="AlphaFoldDB" id="A0A834NJ38"/>
<dbReference type="PROSITE" id="PS50297">
    <property type="entry name" value="ANK_REP_REGION"/>
    <property type="match status" value="2"/>
</dbReference>
<dbReference type="InterPro" id="IPR002110">
    <property type="entry name" value="Ankyrin_rpt"/>
</dbReference>
<evidence type="ECO:0000256" key="4">
    <source>
        <dbReference type="SAM" id="MobiDB-lite"/>
    </source>
</evidence>
<proteinExistence type="predicted"/>
<evidence type="ECO:0000256" key="1">
    <source>
        <dbReference type="ARBA" id="ARBA00022737"/>
    </source>
</evidence>
<dbReference type="Gene3D" id="1.25.40.20">
    <property type="entry name" value="Ankyrin repeat-containing domain"/>
    <property type="match status" value="2"/>
</dbReference>
<dbReference type="Pfam" id="PF00023">
    <property type="entry name" value="Ank"/>
    <property type="match status" value="1"/>
</dbReference>
<dbReference type="GO" id="GO:0005829">
    <property type="term" value="C:cytosol"/>
    <property type="evidence" value="ECO:0007669"/>
    <property type="project" value="TreeGrafter"/>
</dbReference>
<evidence type="ECO:0000256" key="3">
    <source>
        <dbReference type="PROSITE-ProRule" id="PRU00023"/>
    </source>
</evidence>
<dbReference type="Pfam" id="PF12796">
    <property type="entry name" value="Ank_2"/>
    <property type="match status" value="1"/>
</dbReference>
<comment type="caution">
    <text evidence="5">The sequence shown here is derived from an EMBL/GenBank/DDBJ whole genome shotgun (WGS) entry which is preliminary data.</text>
</comment>
<dbReference type="SMART" id="SM00248">
    <property type="entry name" value="ANK"/>
    <property type="match status" value="3"/>
</dbReference>
<feature type="compositionally biased region" description="Low complexity" evidence="4">
    <location>
        <begin position="73"/>
        <end position="89"/>
    </location>
</feature>
<feature type="repeat" description="ANK" evidence="3">
    <location>
        <begin position="217"/>
        <end position="249"/>
    </location>
</feature>